<name>I0IFV8_PHYMF</name>
<dbReference type="NCBIfam" id="TIGR02605">
    <property type="entry name" value="CxxC_CxxC_SSSS"/>
    <property type="match status" value="1"/>
</dbReference>
<dbReference type="KEGG" id="phm:PSMK_19870"/>
<proteinExistence type="predicted"/>
<feature type="compositionally biased region" description="Basic and acidic residues" evidence="1">
    <location>
        <begin position="62"/>
        <end position="100"/>
    </location>
</feature>
<dbReference type="PANTHER" id="PTHR34404">
    <property type="entry name" value="REGULATORY PROTEIN, FMDB FAMILY"/>
    <property type="match status" value="1"/>
</dbReference>
<dbReference type="EMBL" id="AP012338">
    <property type="protein sequence ID" value="BAM04146.1"/>
    <property type="molecule type" value="Genomic_DNA"/>
</dbReference>
<dbReference type="eggNOG" id="COG2331">
    <property type="taxonomic scope" value="Bacteria"/>
</dbReference>
<dbReference type="OrthoDB" id="9813321at2"/>
<evidence type="ECO:0000259" key="2">
    <source>
        <dbReference type="SMART" id="SM00834"/>
    </source>
</evidence>
<feature type="region of interest" description="Disordered" evidence="1">
    <location>
        <begin position="62"/>
        <end position="132"/>
    </location>
</feature>
<dbReference type="HOGENOM" id="CLU_136025_0_1_0"/>
<reference evidence="3 4" key="1">
    <citation type="submission" date="2012-02" db="EMBL/GenBank/DDBJ databases">
        <title>Complete genome sequence of Phycisphaera mikurensis NBRC 102666.</title>
        <authorList>
            <person name="Ankai A."/>
            <person name="Hosoyama A."/>
            <person name="Terui Y."/>
            <person name="Sekine M."/>
            <person name="Fukai R."/>
            <person name="Kato Y."/>
            <person name="Nakamura S."/>
            <person name="Yamada-Narita S."/>
            <person name="Kawakoshi A."/>
            <person name="Fukunaga Y."/>
            <person name="Yamazaki S."/>
            <person name="Fujita N."/>
        </authorList>
    </citation>
    <scope>NUCLEOTIDE SEQUENCE [LARGE SCALE GENOMIC DNA]</scope>
    <source>
        <strain evidence="4">NBRC 102666 / KCTC 22515 / FYK2301M01</strain>
    </source>
</reference>
<evidence type="ECO:0000313" key="3">
    <source>
        <dbReference type="EMBL" id="BAM04146.1"/>
    </source>
</evidence>
<dbReference type="InterPro" id="IPR013429">
    <property type="entry name" value="Regulatory_FmdB_Zinc_ribbon"/>
</dbReference>
<dbReference type="Proteomes" id="UP000007881">
    <property type="component" value="Chromosome"/>
</dbReference>
<keyword evidence="4" id="KW-1185">Reference proteome</keyword>
<protein>
    <recommendedName>
        <fullName evidence="2">Putative regulatory protein FmdB zinc ribbon domain-containing protein</fullName>
    </recommendedName>
</protein>
<evidence type="ECO:0000256" key="1">
    <source>
        <dbReference type="SAM" id="MobiDB-lite"/>
    </source>
</evidence>
<accession>I0IFV8</accession>
<feature type="domain" description="Putative regulatory protein FmdB zinc ribbon" evidence="2">
    <location>
        <begin position="1"/>
        <end position="42"/>
    </location>
</feature>
<dbReference type="AlphaFoldDB" id="I0IFV8"/>
<dbReference type="Pfam" id="PF09723">
    <property type="entry name" value="Zn_ribbon_8"/>
    <property type="match status" value="1"/>
</dbReference>
<dbReference type="SMART" id="SM00834">
    <property type="entry name" value="CxxC_CXXC_SSSS"/>
    <property type="match status" value="1"/>
</dbReference>
<dbReference type="STRING" id="1142394.PSMK_19870"/>
<organism evidence="3 4">
    <name type="scientific">Phycisphaera mikurensis (strain NBRC 102666 / KCTC 22515 / FYK2301M01)</name>
    <dbReference type="NCBI Taxonomy" id="1142394"/>
    <lineage>
        <taxon>Bacteria</taxon>
        <taxon>Pseudomonadati</taxon>
        <taxon>Planctomycetota</taxon>
        <taxon>Phycisphaerae</taxon>
        <taxon>Phycisphaerales</taxon>
        <taxon>Phycisphaeraceae</taxon>
        <taxon>Phycisphaera</taxon>
    </lineage>
</organism>
<gene>
    <name evidence="3" type="ordered locus">PSMK_19870</name>
</gene>
<evidence type="ECO:0000313" key="4">
    <source>
        <dbReference type="Proteomes" id="UP000007881"/>
    </source>
</evidence>
<dbReference type="PANTHER" id="PTHR34404:SF2">
    <property type="entry name" value="CONSERVED SERINE RICH PROTEIN"/>
    <property type="match status" value="1"/>
</dbReference>
<dbReference type="RefSeq" id="WP_014437364.1">
    <property type="nucleotide sequence ID" value="NC_017080.1"/>
</dbReference>
<sequence>MPTYEYVCKSCGQPTEHFASMSAKPLRKCPHCGKNQLERQIGTGAGFIFKGGGFYETDYRSEGYKKSAKEDQASSEPKGEPKGDKPASGEKPPPKGDGGGKPDTPGQPAPKKKAEPKPAAGKPAPKKPRGDG</sequence>